<accession>A0A0W0TIM6</accession>
<proteinExistence type="predicted"/>
<dbReference type="STRING" id="453.Lfee_3128"/>
<dbReference type="InterPro" id="IPR029063">
    <property type="entry name" value="SAM-dependent_MTases_sf"/>
</dbReference>
<dbReference type="EMBL" id="LNYB01000085">
    <property type="protein sequence ID" value="KTC95463.1"/>
    <property type="molecule type" value="Genomic_DNA"/>
</dbReference>
<reference evidence="2 4" key="1">
    <citation type="submission" date="2015-11" db="EMBL/GenBank/DDBJ databases">
        <title>Genomic analysis of 38 Legionella species identifies large and diverse effector repertoires.</title>
        <authorList>
            <person name="Burstein D."/>
            <person name="Amaro F."/>
            <person name="Zusman T."/>
            <person name="Lifshitz Z."/>
            <person name="Cohen O."/>
            <person name="Gilbert J.A."/>
            <person name="Pupko T."/>
            <person name="Shuman H.A."/>
            <person name="Segal G."/>
        </authorList>
    </citation>
    <scope>NUCLEOTIDE SEQUENCE [LARGE SCALE GENOMIC DNA]</scope>
    <source>
        <strain evidence="2 4">WO-44C</strain>
    </source>
</reference>
<dbReference type="PATRIC" id="fig|453.4.peg.3409"/>
<evidence type="ECO:0000313" key="4">
    <source>
        <dbReference type="Proteomes" id="UP000054698"/>
    </source>
</evidence>
<evidence type="ECO:0000313" key="2">
    <source>
        <dbReference type="EMBL" id="KTC95463.1"/>
    </source>
</evidence>
<dbReference type="InterPro" id="IPR013216">
    <property type="entry name" value="Methyltransf_11"/>
</dbReference>
<name>A0A0W0TIM6_9GAMM</name>
<dbReference type="Proteomes" id="UP000054698">
    <property type="component" value="Unassembled WGS sequence"/>
</dbReference>
<dbReference type="AlphaFoldDB" id="A0A0W0TIM6"/>
<dbReference type="Pfam" id="PF08241">
    <property type="entry name" value="Methyltransf_11"/>
    <property type="match status" value="1"/>
</dbReference>
<protein>
    <submittedName>
        <fullName evidence="2">Methyl-transferase</fullName>
    </submittedName>
</protein>
<evidence type="ECO:0000313" key="5">
    <source>
        <dbReference type="Proteomes" id="UP000251942"/>
    </source>
</evidence>
<evidence type="ECO:0000313" key="3">
    <source>
        <dbReference type="EMBL" id="SPX60046.1"/>
    </source>
</evidence>
<reference evidence="3 5" key="2">
    <citation type="submission" date="2018-06" db="EMBL/GenBank/DDBJ databases">
        <authorList>
            <consortium name="Pathogen Informatics"/>
            <person name="Doyle S."/>
        </authorList>
    </citation>
    <scope>NUCLEOTIDE SEQUENCE [LARGE SCALE GENOMIC DNA]</scope>
    <source>
        <strain evidence="3 5">NCTC12022</strain>
    </source>
</reference>
<dbReference type="SUPFAM" id="SSF53335">
    <property type="entry name" value="S-adenosyl-L-methionine-dependent methyltransferases"/>
    <property type="match status" value="1"/>
</dbReference>
<dbReference type="Proteomes" id="UP000251942">
    <property type="component" value="Unassembled WGS sequence"/>
</dbReference>
<gene>
    <name evidence="2" type="ORF">Lfee_3128</name>
    <name evidence="3" type="ORF">NCTC12022_00762</name>
</gene>
<dbReference type="EMBL" id="UASS01000005">
    <property type="protein sequence ID" value="SPX60046.1"/>
    <property type="molecule type" value="Genomic_DNA"/>
</dbReference>
<keyword evidence="2" id="KW-0808">Transferase</keyword>
<dbReference type="OrthoDB" id="6191410at2"/>
<sequence length="255" mass="29036">MLIKYEASALSFEDLKTRFYALDDWFNSPQGIHLGHAFIAELAHLSDFLYGTTLLQLGSCGDNLWLQALHYSHKWLVTPYLNPAKSTLISSFTQLPLDRESVDCVIAPLTLEAFTHQKNPLDEIDRVLKPMGYAVFLGINPMSLWGVKMHLGRLPCFGAYAGKSMSAFFVKRAMVHRGYVLCNLSSFYYIPPLKKEKWLHKLEILNELGKMIWPCPPGFYCLVAQKQQEAHPDVLLETACEDEFLLTNRVPLQPI</sequence>
<evidence type="ECO:0000259" key="1">
    <source>
        <dbReference type="Pfam" id="PF08241"/>
    </source>
</evidence>
<keyword evidence="4" id="KW-1185">Reference proteome</keyword>
<dbReference type="Gene3D" id="3.40.50.150">
    <property type="entry name" value="Vaccinia Virus protein VP39"/>
    <property type="match status" value="1"/>
</dbReference>
<dbReference type="RefSeq" id="WP_058447919.1">
    <property type="nucleotide sequence ID" value="NZ_CAAAHT010000005.1"/>
</dbReference>
<dbReference type="GO" id="GO:0008757">
    <property type="term" value="F:S-adenosylmethionine-dependent methyltransferase activity"/>
    <property type="evidence" value="ECO:0007669"/>
    <property type="project" value="InterPro"/>
</dbReference>
<feature type="domain" description="Methyltransferase type 11" evidence="1">
    <location>
        <begin position="87"/>
        <end position="136"/>
    </location>
</feature>
<organism evidence="2 4">
    <name type="scientific">Legionella feeleii</name>
    <dbReference type="NCBI Taxonomy" id="453"/>
    <lineage>
        <taxon>Bacteria</taxon>
        <taxon>Pseudomonadati</taxon>
        <taxon>Pseudomonadota</taxon>
        <taxon>Gammaproteobacteria</taxon>
        <taxon>Legionellales</taxon>
        <taxon>Legionellaceae</taxon>
        <taxon>Legionella</taxon>
    </lineage>
</organism>